<comment type="caution">
    <text evidence="2">The sequence shown here is derived from an EMBL/GenBank/DDBJ whole genome shotgun (WGS) entry which is preliminary data.</text>
</comment>
<dbReference type="EMBL" id="AZBU02000004">
    <property type="protein sequence ID" value="TKR81377.1"/>
    <property type="molecule type" value="Genomic_DNA"/>
</dbReference>
<sequence length="395" mass="44183">MLKFRFYIEYGPGIVRRLKDRFNKISGAFSQDAEISPHSRRKRFPSVDDILSTDEISTERARRGHLEHSRTNGYHQSQDQLDLKPTTHASLPPVVTVSRVEPTPSPAPQVQGFTEAQASYIIHNPGRVRRLVPVTVPMAPQNQEKSIDENTLESISLLRAKFERSSRRLEAKSEKRAFRSHSAATHEKENGEPEFLQVHRRLKKTPYRGDALSSDEERTPSISSADSKYCIQTNESNDFLNPPADPIPHATHNQKPTVFVNPSDRSPPPEEPQPRDLIDEESPCLSDSDTASYDVSVVPLAKSQNLLPEIREAQPKPCEATPKLAISNDSSGIDEMHRLLSRFRKTTRAPPPPAAEQQIKNIVSISVNNEDSVKDGKSYDATGFAALFDTTAPLK</sequence>
<evidence type="ECO:0000313" key="2">
    <source>
        <dbReference type="EMBL" id="TKR81377.1"/>
    </source>
</evidence>
<evidence type="ECO:0000256" key="1">
    <source>
        <dbReference type="SAM" id="MobiDB-lite"/>
    </source>
</evidence>
<dbReference type="AlphaFoldDB" id="A0A4U5NEF5"/>
<reference evidence="2" key="2">
    <citation type="journal article" date="2015" name="Genome Biol.">
        <title>Comparative genomics of Steinernema reveals deeply conserved gene regulatory networks.</title>
        <authorList>
            <person name="Dillman A.R."/>
            <person name="Macchietto M."/>
            <person name="Porter C.F."/>
            <person name="Rogers A."/>
            <person name="Williams B."/>
            <person name="Antoshechkin I."/>
            <person name="Lee M.M."/>
            <person name="Goodwin Z."/>
            <person name="Lu X."/>
            <person name="Lewis E.E."/>
            <person name="Goodrich-Blair H."/>
            <person name="Stock S.P."/>
            <person name="Adams B.J."/>
            <person name="Sternberg P.W."/>
            <person name="Mortazavi A."/>
        </authorList>
    </citation>
    <scope>NUCLEOTIDE SEQUENCE [LARGE SCALE GENOMIC DNA]</scope>
    <source>
        <strain evidence="2">ALL</strain>
    </source>
</reference>
<reference evidence="2" key="3">
    <citation type="journal article" date="2019" name="G3 (Bethesda)">
        <title>Hybrid Assembly of the Genome of the Entomopathogenic Nematode Steinernema carpocapsae Identifies the X-Chromosome.</title>
        <authorList>
            <person name="Serra L."/>
            <person name="Macchietto M."/>
            <person name="Macias-Munoz A."/>
            <person name="McGill C.J."/>
            <person name="Rodriguez I.M."/>
            <person name="Rodriguez B."/>
            <person name="Murad R."/>
            <person name="Mortazavi A."/>
        </authorList>
    </citation>
    <scope>NUCLEOTIDE SEQUENCE</scope>
    <source>
        <strain evidence="2">ALL</strain>
    </source>
</reference>
<name>A0A4U5NEF5_STECR</name>
<organism evidence="2">
    <name type="scientific">Steinernema carpocapsae</name>
    <name type="common">Entomopathogenic nematode</name>
    <dbReference type="NCBI Taxonomy" id="34508"/>
    <lineage>
        <taxon>Eukaryota</taxon>
        <taxon>Metazoa</taxon>
        <taxon>Ecdysozoa</taxon>
        <taxon>Nematoda</taxon>
        <taxon>Chromadorea</taxon>
        <taxon>Rhabditida</taxon>
        <taxon>Tylenchina</taxon>
        <taxon>Panagrolaimomorpha</taxon>
        <taxon>Strongyloidoidea</taxon>
        <taxon>Steinernematidae</taxon>
        <taxon>Steinernema</taxon>
    </lineage>
</organism>
<proteinExistence type="predicted"/>
<feature type="compositionally biased region" description="Polar residues" evidence="1">
    <location>
        <begin position="220"/>
        <end position="239"/>
    </location>
</feature>
<reference evidence="2" key="1">
    <citation type="submission" date="2013-11" db="EMBL/GenBank/DDBJ databases">
        <authorList>
            <person name="Sternberg P."/>
            <person name="Dillman A."/>
            <person name="Macchietto M."/>
        </authorList>
    </citation>
    <scope>NUCLEOTIDE SEQUENCE</scope>
    <source>
        <strain evidence="2">ALL</strain>
    </source>
</reference>
<gene>
    <name evidence="2" type="ORF">L596_015254</name>
</gene>
<feature type="compositionally biased region" description="Basic and acidic residues" evidence="1">
    <location>
        <begin position="57"/>
        <end position="70"/>
    </location>
</feature>
<dbReference type="OrthoDB" id="5838109at2759"/>
<feature type="region of interest" description="Disordered" evidence="1">
    <location>
        <begin position="31"/>
        <end position="88"/>
    </location>
</feature>
<feature type="region of interest" description="Disordered" evidence="1">
    <location>
        <begin position="165"/>
        <end position="290"/>
    </location>
</feature>
<feature type="compositionally biased region" description="Polar residues" evidence="1">
    <location>
        <begin position="71"/>
        <end position="80"/>
    </location>
</feature>
<feature type="compositionally biased region" description="Basic and acidic residues" evidence="1">
    <location>
        <begin position="165"/>
        <end position="177"/>
    </location>
</feature>
<accession>A0A4U5NEF5</accession>
<protein>
    <submittedName>
        <fullName evidence="2">Uncharacterized protein</fullName>
    </submittedName>
</protein>